<evidence type="ECO:0000313" key="13">
    <source>
        <dbReference type="EMBL" id="AML53096.1"/>
    </source>
</evidence>
<keyword evidence="5 11" id="KW-0378">Hydrolase</keyword>
<dbReference type="GO" id="GO:0103068">
    <property type="term" value="F:leukotriene C4 gamma-glutamyl transferase activity"/>
    <property type="evidence" value="ECO:0007669"/>
    <property type="project" value="UniProtKB-EC"/>
</dbReference>
<evidence type="ECO:0000313" key="14">
    <source>
        <dbReference type="Proteomes" id="UP000070371"/>
    </source>
</evidence>
<dbReference type="InterPro" id="IPR051792">
    <property type="entry name" value="GGT_bact"/>
</dbReference>
<keyword evidence="11" id="KW-0317">Glutathione biosynthesis</keyword>
<dbReference type="UniPathway" id="UPA00204"/>
<evidence type="ECO:0000256" key="3">
    <source>
        <dbReference type="ARBA" id="ARBA00009381"/>
    </source>
</evidence>
<reference evidence="13 14" key="1">
    <citation type="submission" date="2016-02" db="EMBL/GenBank/DDBJ databases">
        <title>Complete genome sequence of Halocynthiibacter arcticus PAMC 20958t from arctic marine sediment.</title>
        <authorList>
            <person name="Lee Y.M."/>
            <person name="Baek K."/>
            <person name="Lee H.K."/>
            <person name="Shin S.C."/>
        </authorList>
    </citation>
    <scope>NUCLEOTIDE SEQUENCE [LARGE SCALE GENOMIC DNA]</scope>
    <source>
        <strain evidence="13">PAMC 20958</strain>
    </source>
</reference>
<dbReference type="PRINTS" id="PR01210">
    <property type="entry name" value="GGTRANSPTASE"/>
</dbReference>
<dbReference type="STRING" id="1579316.RC74_19190"/>
<dbReference type="EMBL" id="CP014327">
    <property type="protein sequence ID" value="AML53096.1"/>
    <property type="molecule type" value="Genomic_DNA"/>
</dbReference>
<dbReference type="InterPro" id="IPR029055">
    <property type="entry name" value="Ntn_hydrolases_N"/>
</dbReference>
<dbReference type="SUPFAM" id="SSF56235">
    <property type="entry name" value="N-terminal nucleophile aminohydrolases (Ntn hydrolases)"/>
    <property type="match status" value="1"/>
</dbReference>
<feature type="binding site" evidence="10">
    <location>
        <position position="132"/>
    </location>
    <ligand>
        <name>L-glutamate</name>
        <dbReference type="ChEBI" id="CHEBI:29985"/>
    </ligand>
</feature>
<comment type="PTM">
    <text evidence="11">Cleaved by autocatalysis into a large and a small subunit.</text>
</comment>
<dbReference type="GO" id="GO:0006750">
    <property type="term" value="P:glutathione biosynthetic process"/>
    <property type="evidence" value="ECO:0007669"/>
    <property type="project" value="UniProtKB-KW"/>
</dbReference>
<dbReference type="RefSeq" id="WP_039003806.1">
    <property type="nucleotide sequence ID" value="NZ_CP014327.1"/>
</dbReference>
<sequence length="600" mass="63214">MFQRKCLIATALATFISGQINAQTTTDTVAPEAETELTVVFSGLSDAAEAAIATKASGAPVIADDWMIAAANPLAVEAGADVLRDGGTAADALIAVQTVLGLVEPQSSGLGGGAFLVWYDAKTGKLTTLDGRETAPTAVTPTVFQDENGEPLSFFDAVVGGLSVGTPGTPRLMEEAHRRWGRANWSGLFDAAIDHAIQGFVVSERMASSIADDAERLGRFGPTADYFVPNGTPLVAGTTITNQAYGDVLRQIALHGADVMYSGPIAEDIVEAVRNADGNPGLLAMSDLEDYRVIERPAVCVAYRQKDVCGMGPPSSGALTVGQILGMAGQFDLPALGAENPESWRIIGDASRLAFADRGRYMADSDFVPMPTKGLADPFYIEGRANQIEATDKALETVAPGEPAWDHAMLLADDQSIELPSTSHISIVDSYGNALSMTTTIENGFGSRLFVRGFLLNNELTDFSFRTHSDGFPIANRIEPGKRPRSSMAPTIVMENGTPVLVIGSPGGSRIIGYVAQAIIAHVDWGMDVQQAVSMPHLVNRFGTYDVEEGTSAVALVEPLTSLGFEVETRGLNSGLHAISIGDQLKGGADPRREGIALGE</sequence>
<evidence type="ECO:0000256" key="5">
    <source>
        <dbReference type="ARBA" id="ARBA00022801"/>
    </source>
</evidence>
<dbReference type="NCBIfam" id="TIGR00066">
    <property type="entry name" value="g_glut_trans"/>
    <property type="match status" value="1"/>
</dbReference>
<comment type="similarity">
    <text evidence="3 11">Belongs to the gamma-glutamyltransferase family.</text>
</comment>
<name>A0A126V5E8_9RHOB</name>
<comment type="pathway">
    <text evidence="11">Sulfur metabolism; glutathione metabolism.</text>
</comment>
<feature type="binding site" evidence="10">
    <location>
        <position position="508"/>
    </location>
    <ligand>
        <name>L-glutamate</name>
        <dbReference type="ChEBI" id="CHEBI:29985"/>
    </ligand>
</feature>
<evidence type="ECO:0000256" key="7">
    <source>
        <dbReference type="ARBA" id="ARBA00023315"/>
    </source>
</evidence>
<comment type="catalytic activity">
    <reaction evidence="8 11">
        <text>an N-terminal (5-L-glutamyl)-[peptide] + an alpha-amino acid = 5-L-glutamyl amino acid + an N-terminal L-alpha-aminoacyl-[peptide]</text>
        <dbReference type="Rhea" id="RHEA:23904"/>
        <dbReference type="Rhea" id="RHEA-COMP:9780"/>
        <dbReference type="Rhea" id="RHEA-COMP:9795"/>
        <dbReference type="ChEBI" id="CHEBI:77644"/>
        <dbReference type="ChEBI" id="CHEBI:78597"/>
        <dbReference type="ChEBI" id="CHEBI:78599"/>
        <dbReference type="ChEBI" id="CHEBI:78608"/>
        <dbReference type="EC" id="2.3.2.2"/>
    </reaction>
</comment>
<accession>A0A126V5E8</accession>
<protein>
    <recommendedName>
        <fullName evidence="11">Glutathione hydrolase proenzyme</fullName>
        <ecNumber evidence="11">2.3.2.2</ecNumber>
        <ecNumber evidence="11">3.4.19.13</ecNumber>
    </recommendedName>
    <component>
        <recommendedName>
            <fullName evidence="11">Glutathione hydrolase large chain</fullName>
        </recommendedName>
    </component>
    <component>
        <recommendedName>
            <fullName evidence="11">Glutathione hydrolase small chain</fullName>
        </recommendedName>
    </component>
</protein>
<dbReference type="PANTHER" id="PTHR43199">
    <property type="entry name" value="GLUTATHIONE HYDROLASE"/>
    <property type="match status" value="1"/>
</dbReference>
<evidence type="ECO:0000256" key="12">
    <source>
        <dbReference type="SAM" id="SignalP"/>
    </source>
</evidence>
<evidence type="ECO:0000256" key="1">
    <source>
        <dbReference type="ARBA" id="ARBA00001049"/>
    </source>
</evidence>
<dbReference type="KEGG" id="hat:RC74_19190"/>
<feature type="signal peptide" evidence="12">
    <location>
        <begin position="1"/>
        <end position="22"/>
    </location>
</feature>
<dbReference type="InterPro" id="IPR043137">
    <property type="entry name" value="GGT_ssub_C"/>
</dbReference>
<organism evidence="13 14">
    <name type="scientific">Falsihalocynthiibacter arcticus</name>
    <dbReference type="NCBI Taxonomy" id="1579316"/>
    <lineage>
        <taxon>Bacteria</taxon>
        <taxon>Pseudomonadati</taxon>
        <taxon>Pseudomonadota</taxon>
        <taxon>Alphaproteobacteria</taxon>
        <taxon>Rhodobacterales</taxon>
        <taxon>Roseobacteraceae</taxon>
        <taxon>Falsihalocynthiibacter</taxon>
    </lineage>
</organism>
<dbReference type="OrthoDB" id="9781342at2"/>
<feature type="chain" id="PRO_5007443743" description="Glutathione hydrolase proenzyme" evidence="12">
    <location>
        <begin position="23"/>
        <end position="600"/>
    </location>
</feature>
<dbReference type="EC" id="2.3.2.2" evidence="11"/>
<feature type="active site" description="Nucleophile" evidence="9">
    <location>
        <position position="422"/>
    </location>
</feature>
<dbReference type="GO" id="GO:0036374">
    <property type="term" value="F:glutathione hydrolase activity"/>
    <property type="evidence" value="ECO:0007669"/>
    <property type="project" value="UniProtKB-UniRule"/>
</dbReference>
<dbReference type="EC" id="3.4.19.13" evidence="11"/>
<comment type="catalytic activity">
    <reaction evidence="1 11">
        <text>an S-substituted glutathione + H2O = an S-substituted L-cysteinylglycine + L-glutamate</text>
        <dbReference type="Rhea" id="RHEA:59468"/>
        <dbReference type="ChEBI" id="CHEBI:15377"/>
        <dbReference type="ChEBI" id="CHEBI:29985"/>
        <dbReference type="ChEBI" id="CHEBI:90779"/>
        <dbReference type="ChEBI" id="CHEBI:143103"/>
        <dbReference type="EC" id="3.4.19.13"/>
    </reaction>
</comment>
<keyword evidence="7 11" id="KW-0012">Acyltransferase</keyword>
<evidence type="ECO:0000256" key="4">
    <source>
        <dbReference type="ARBA" id="ARBA00022679"/>
    </source>
</evidence>
<evidence type="ECO:0000256" key="8">
    <source>
        <dbReference type="ARBA" id="ARBA00047417"/>
    </source>
</evidence>
<evidence type="ECO:0000256" key="9">
    <source>
        <dbReference type="PIRSR" id="PIRSR600101-1"/>
    </source>
</evidence>
<gene>
    <name evidence="13" type="ORF">RC74_19190</name>
</gene>
<comment type="catalytic activity">
    <reaction evidence="2 11">
        <text>glutathione + H2O = L-cysteinylglycine + L-glutamate</text>
        <dbReference type="Rhea" id="RHEA:28807"/>
        <dbReference type="ChEBI" id="CHEBI:15377"/>
        <dbReference type="ChEBI" id="CHEBI:29985"/>
        <dbReference type="ChEBI" id="CHEBI:57925"/>
        <dbReference type="ChEBI" id="CHEBI:61694"/>
        <dbReference type="EC" id="3.4.19.13"/>
    </reaction>
</comment>
<keyword evidence="6 11" id="KW-0865">Zymogen</keyword>
<dbReference type="AlphaFoldDB" id="A0A126V5E8"/>
<dbReference type="Gene3D" id="3.60.20.40">
    <property type="match status" value="1"/>
</dbReference>
<feature type="binding site" evidence="10">
    <location>
        <begin position="486"/>
        <end position="487"/>
    </location>
    <ligand>
        <name>L-glutamate</name>
        <dbReference type="ChEBI" id="CHEBI:29985"/>
    </ligand>
</feature>
<dbReference type="Gene3D" id="1.10.246.130">
    <property type="match status" value="1"/>
</dbReference>
<keyword evidence="14" id="KW-1185">Reference proteome</keyword>
<dbReference type="InterPro" id="IPR043138">
    <property type="entry name" value="GGT_lsub"/>
</dbReference>
<dbReference type="PANTHER" id="PTHR43199:SF1">
    <property type="entry name" value="GLUTATHIONE HYDROLASE PROENZYME"/>
    <property type="match status" value="1"/>
</dbReference>
<comment type="subunit">
    <text evidence="11">This enzyme consists of two polypeptide chains, which are synthesized in precursor form from a single polypeptide.</text>
</comment>
<dbReference type="InterPro" id="IPR000101">
    <property type="entry name" value="GGT_peptidase"/>
</dbReference>
<keyword evidence="4 11" id="KW-0808">Transferase</keyword>
<feature type="binding site" evidence="10">
    <location>
        <position position="462"/>
    </location>
    <ligand>
        <name>L-glutamate</name>
        <dbReference type="ChEBI" id="CHEBI:29985"/>
    </ligand>
</feature>
<dbReference type="GO" id="GO:0006751">
    <property type="term" value="P:glutathione catabolic process"/>
    <property type="evidence" value="ECO:0007669"/>
    <property type="project" value="UniProtKB-UniRule"/>
</dbReference>
<evidence type="ECO:0000256" key="2">
    <source>
        <dbReference type="ARBA" id="ARBA00001089"/>
    </source>
</evidence>
<dbReference type="Pfam" id="PF01019">
    <property type="entry name" value="G_glu_transpept"/>
    <property type="match status" value="1"/>
</dbReference>
<evidence type="ECO:0000256" key="6">
    <source>
        <dbReference type="ARBA" id="ARBA00023145"/>
    </source>
</evidence>
<proteinExistence type="inferred from homology"/>
<dbReference type="Proteomes" id="UP000070371">
    <property type="component" value="Chromosome"/>
</dbReference>
<evidence type="ECO:0000256" key="11">
    <source>
        <dbReference type="RuleBase" id="RU368036"/>
    </source>
</evidence>
<keyword evidence="12" id="KW-0732">Signal</keyword>
<evidence type="ECO:0000256" key="10">
    <source>
        <dbReference type="PIRSR" id="PIRSR600101-2"/>
    </source>
</evidence>